<keyword evidence="3" id="KW-1185">Reference proteome</keyword>
<feature type="region of interest" description="Disordered" evidence="1">
    <location>
        <begin position="1"/>
        <end position="62"/>
    </location>
</feature>
<protein>
    <submittedName>
        <fullName evidence="2">Uncharacterized protein</fullName>
    </submittedName>
</protein>
<evidence type="ECO:0000313" key="3">
    <source>
        <dbReference type="Proteomes" id="UP001529510"/>
    </source>
</evidence>
<name>A0ABD0N9S0_CIRMR</name>
<evidence type="ECO:0000256" key="1">
    <source>
        <dbReference type="SAM" id="MobiDB-lite"/>
    </source>
</evidence>
<proteinExistence type="predicted"/>
<feature type="compositionally biased region" description="Basic residues" evidence="1">
    <location>
        <begin position="1"/>
        <end position="11"/>
    </location>
</feature>
<gene>
    <name evidence="2" type="ORF">M9458_046067</name>
</gene>
<dbReference type="EMBL" id="JAMKFB020000023">
    <property type="protein sequence ID" value="KAL0157991.1"/>
    <property type="molecule type" value="Genomic_DNA"/>
</dbReference>
<reference evidence="2 3" key="1">
    <citation type="submission" date="2024-05" db="EMBL/GenBank/DDBJ databases">
        <title>Genome sequencing and assembly of Indian major carp, Cirrhinus mrigala (Hamilton, 1822).</title>
        <authorList>
            <person name="Mohindra V."/>
            <person name="Chowdhury L.M."/>
            <person name="Lal K."/>
            <person name="Jena J.K."/>
        </authorList>
    </citation>
    <scope>NUCLEOTIDE SEQUENCE [LARGE SCALE GENOMIC DNA]</scope>
    <source>
        <strain evidence="2">CM1030</strain>
        <tissue evidence="2">Blood</tissue>
    </source>
</reference>
<feature type="non-terminal residue" evidence="2">
    <location>
        <position position="62"/>
    </location>
</feature>
<sequence length="62" mass="6872">ENQPAPKKKPNPLKLAMDDGFNADSDTNSETETKDEGVESEEDTADKEMEEKEKTPISEAMT</sequence>
<feature type="non-terminal residue" evidence="2">
    <location>
        <position position="1"/>
    </location>
</feature>
<feature type="compositionally biased region" description="Basic and acidic residues" evidence="1">
    <location>
        <begin position="46"/>
        <end position="56"/>
    </location>
</feature>
<organism evidence="2 3">
    <name type="scientific">Cirrhinus mrigala</name>
    <name type="common">Mrigala</name>
    <dbReference type="NCBI Taxonomy" id="683832"/>
    <lineage>
        <taxon>Eukaryota</taxon>
        <taxon>Metazoa</taxon>
        <taxon>Chordata</taxon>
        <taxon>Craniata</taxon>
        <taxon>Vertebrata</taxon>
        <taxon>Euteleostomi</taxon>
        <taxon>Actinopterygii</taxon>
        <taxon>Neopterygii</taxon>
        <taxon>Teleostei</taxon>
        <taxon>Ostariophysi</taxon>
        <taxon>Cypriniformes</taxon>
        <taxon>Cyprinidae</taxon>
        <taxon>Labeoninae</taxon>
        <taxon>Labeonini</taxon>
        <taxon>Cirrhinus</taxon>
    </lineage>
</organism>
<evidence type="ECO:0000313" key="2">
    <source>
        <dbReference type="EMBL" id="KAL0157991.1"/>
    </source>
</evidence>
<comment type="caution">
    <text evidence="2">The sequence shown here is derived from an EMBL/GenBank/DDBJ whole genome shotgun (WGS) entry which is preliminary data.</text>
</comment>
<dbReference type="Proteomes" id="UP001529510">
    <property type="component" value="Unassembled WGS sequence"/>
</dbReference>
<dbReference type="AlphaFoldDB" id="A0ABD0N9S0"/>
<accession>A0ABD0N9S0</accession>